<dbReference type="Pfam" id="PF17249">
    <property type="entry name" value="DUF5318"/>
    <property type="match status" value="1"/>
</dbReference>
<gene>
    <name evidence="1" type="ORF">FHR33_005507</name>
</gene>
<dbReference type="AlphaFoldDB" id="A0A7W5VKM9"/>
<name>A0A7W5VKM9_9ACTN</name>
<accession>A0A7W5VKM9</accession>
<keyword evidence="2" id="KW-1185">Reference proteome</keyword>
<sequence>MAHDYVEFRVYAVEVCQGCSWNHLTVSNVLGNGPPDTVGTT</sequence>
<comment type="caution">
    <text evidence="1">The sequence shown here is derived from an EMBL/GenBank/DDBJ whole genome shotgun (WGS) entry which is preliminary data.</text>
</comment>
<dbReference type="EMBL" id="JACIBV010000001">
    <property type="protein sequence ID" value="MBB3729647.1"/>
    <property type="molecule type" value="Genomic_DNA"/>
</dbReference>
<dbReference type="Proteomes" id="UP000579945">
    <property type="component" value="Unassembled WGS sequence"/>
</dbReference>
<evidence type="ECO:0000313" key="2">
    <source>
        <dbReference type="Proteomes" id="UP000579945"/>
    </source>
</evidence>
<proteinExistence type="predicted"/>
<evidence type="ECO:0000313" key="1">
    <source>
        <dbReference type="EMBL" id="MBB3729647.1"/>
    </source>
</evidence>
<reference evidence="1 2" key="1">
    <citation type="submission" date="2020-08" db="EMBL/GenBank/DDBJ databases">
        <title>Sequencing the genomes of 1000 actinobacteria strains.</title>
        <authorList>
            <person name="Klenk H.-P."/>
        </authorList>
    </citation>
    <scope>NUCLEOTIDE SEQUENCE [LARGE SCALE GENOMIC DNA]</scope>
    <source>
        <strain evidence="1 2">DSM 44320</strain>
    </source>
</reference>
<dbReference type="InterPro" id="IPR035169">
    <property type="entry name" value="DUF5318"/>
</dbReference>
<organism evidence="1 2">
    <name type="scientific">Nonomuraea dietziae</name>
    <dbReference type="NCBI Taxonomy" id="65515"/>
    <lineage>
        <taxon>Bacteria</taxon>
        <taxon>Bacillati</taxon>
        <taxon>Actinomycetota</taxon>
        <taxon>Actinomycetes</taxon>
        <taxon>Streptosporangiales</taxon>
        <taxon>Streptosporangiaceae</taxon>
        <taxon>Nonomuraea</taxon>
    </lineage>
</organism>
<protein>
    <submittedName>
        <fullName evidence="1">Uncharacterized protein</fullName>
    </submittedName>
</protein>